<evidence type="ECO:0000256" key="7">
    <source>
        <dbReference type="ARBA" id="ARBA00022840"/>
    </source>
</evidence>
<dbReference type="EMBL" id="CP024847">
    <property type="protein sequence ID" value="AUR50909.1"/>
    <property type="molecule type" value="Genomic_DNA"/>
</dbReference>
<dbReference type="AlphaFoldDB" id="A0A2I7N376"/>
<keyword evidence="7 12" id="KW-0067">ATP-binding</keyword>
<dbReference type="KEGG" id="nba:CUN60_00855"/>
<dbReference type="FunFam" id="3.40.50.300:FF:001422">
    <property type="entry name" value="Cobalt ABC transporter ATP-binding protein"/>
    <property type="match status" value="1"/>
</dbReference>
<keyword evidence="8" id="KW-1278">Translocase</keyword>
<feature type="domain" description="ABC transporter" evidence="11">
    <location>
        <begin position="304"/>
        <end position="537"/>
    </location>
</feature>
<evidence type="ECO:0000256" key="10">
    <source>
        <dbReference type="ARBA" id="ARBA00025157"/>
    </source>
</evidence>
<dbReference type="InterPro" id="IPR022216">
    <property type="entry name" value="ABC_Co_transporter"/>
</dbReference>
<dbReference type="GO" id="GO:0000041">
    <property type="term" value="P:transition metal ion transport"/>
    <property type="evidence" value="ECO:0007669"/>
    <property type="project" value="UniProtKB-ARBA"/>
</dbReference>
<reference evidence="13" key="1">
    <citation type="submission" date="2017-11" db="EMBL/GenBank/DDBJ databases">
        <authorList>
            <person name="Chan K.G."/>
            <person name="Lee L.S."/>
        </authorList>
    </citation>
    <scope>NUCLEOTIDE SEQUENCE [LARGE SCALE GENOMIC DNA]</scope>
    <source>
        <strain evidence="13">DSM 100970</strain>
    </source>
</reference>
<protein>
    <submittedName>
        <fullName evidence="12">Heme ABC transporter ATP-binding protein</fullName>
    </submittedName>
</protein>
<dbReference type="InterPro" id="IPR017871">
    <property type="entry name" value="ABC_transporter-like_CS"/>
</dbReference>
<dbReference type="PROSITE" id="PS50893">
    <property type="entry name" value="ABC_TRANSPORTER_2"/>
    <property type="match status" value="2"/>
</dbReference>
<dbReference type="InterPro" id="IPR003439">
    <property type="entry name" value="ABC_transporter-like_ATP-bd"/>
</dbReference>
<evidence type="ECO:0000313" key="13">
    <source>
        <dbReference type="Proteomes" id="UP000236655"/>
    </source>
</evidence>
<comment type="subcellular location">
    <subcellularLocation>
        <location evidence="1">Cell membrane</location>
        <topology evidence="1">Peripheral membrane protein</topology>
    </subcellularLocation>
</comment>
<dbReference type="PANTHER" id="PTHR43553">
    <property type="entry name" value="HEAVY METAL TRANSPORTER"/>
    <property type="match status" value="1"/>
</dbReference>
<dbReference type="Gene3D" id="3.40.50.300">
    <property type="entry name" value="P-loop containing nucleotide triphosphate hydrolases"/>
    <property type="match status" value="2"/>
</dbReference>
<dbReference type="OrthoDB" id="9802772at2"/>
<evidence type="ECO:0000256" key="8">
    <source>
        <dbReference type="ARBA" id="ARBA00022967"/>
    </source>
</evidence>
<dbReference type="InterPro" id="IPR015856">
    <property type="entry name" value="ABC_transpr_CbiO/EcfA_su"/>
</dbReference>
<evidence type="ECO:0000256" key="5">
    <source>
        <dbReference type="ARBA" id="ARBA00022737"/>
    </source>
</evidence>
<feature type="domain" description="ABC transporter" evidence="11">
    <location>
        <begin position="7"/>
        <end position="248"/>
    </location>
</feature>
<evidence type="ECO:0000256" key="2">
    <source>
        <dbReference type="ARBA" id="ARBA00005417"/>
    </source>
</evidence>
<evidence type="ECO:0000313" key="12">
    <source>
        <dbReference type="EMBL" id="AUR50909.1"/>
    </source>
</evidence>
<dbReference type="InterPro" id="IPR050095">
    <property type="entry name" value="ECF_ABC_transporter_ATP-bd"/>
</dbReference>
<evidence type="ECO:0000259" key="11">
    <source>
        <dbReference type="PROSITE" id="PS50893"/>
    </source>
</evidence>
<dbReference type="NCBIfam" id="NF010167">
    <property type="entry name" value="PRK13648.1"/>
    <property type="match status" value="2"/>
</dbReference>
<accession>A0A2I7N376</accession>
<proteinExistence type="inferred from homology"/>
<dbReference type="GO" id="GO:0016887">
    <property type="term" value="F:ATP hydrolysis activity"/>
    <property type="evidence" value="ECO:0007669"/>
    <property type="project" value="InterPro"/>
</dbReference>
<evidence type="ECO:0000256" key="9">
    <source>
        <dbReference type="ARBA" id="ARBA00023136"/>
    </source>
</evidence>
<keyword evidence="13" id="KW-1185">Reference proteome</keyword>
<keyword evidence="4" id="KW-1003">Cell membrane</keyword>
<evidence type="ECO:0000256" key="4">
    <source>
        <dbReference type="ARBA" id="ARBA00022475"/>
    </source>
</evidence>
<dbReference type="SUPFAM" id="SSF52540">
    <property type="entry name" value="P-loop containing nucleoside triphosphate hydrolases"/>
    <property type="match status" value="2"/>
</dbReference>
<dbReference type="FunFam" id="3.40.50.300:FF:000224">
    <property type="entry name" value="Energy-coupling factor transporter ATP-binding protein EcfA"/>
    <property type="match status" value="1"/>
</dbReference>
<dbReference type="CDD" id="cd03225">
    <property type="entry name" value="ABC_cobalt_CbiO_domain1"/>
    <property type="match status" value="2"/>
</dbReference>
<gene>
    <name evidence="12" type="ORF">CUN60_00855</name>
</gene>
<dbReference type="Pfam" id="PF00005">
    <property type="entry name" value="ABC_tran"/>
    <property type="match status" value="2"/>
</dbReference>
<evidence type="ECO:0000256" key="3">
    <source>
        <dbReference type="ARBA" id="ARBA00022448"/>
    </source>
</evidence>
<comment type="function">
    <text evidence="10">Probably part of an ABC transporter complex. Responsible for energy coupling to the transport system.</text>
</comment>
<dbReference type="GO" id="GO:0005524">
    <property type="term" value="F:ATP binding"/>
    <property type="evidence" value="ECO:0007669"/>
    <property type="project" value="UniProtKB-KW"/>
</dbReference>
<dbReference type="SMART" id="SM00382">
    <property type="entry name" value="AAA"/>
    <property type="match status" value="2"/>
</dbReference>
<comment type="similarity">
    <text evidence="2">Belongs to the ABC transporter superfamily.</text>
</comment>
<dbReference type="Proteomes" id="UP000236655">
    <property type="component" value="Chromosome"/>
</dbReference>
<dbReference type="InterPro" id="IPR027417">
    <property type="entry name" value="P-loop_NTPase"/>
</dbReference>
<dbReference type="GO" id="GO:0043190">
    <property type="term" value="C:ATP-binding cassette (ABC) transporter complex"/>
    <property type="evidence" value="ECO:0007669"/>
    <property type="project" value="TreeGrafter"/>
</dbReference>
<keyword evidence="5" id="KW-0677">Repeat</keyword>
<organism evidence="12 13">
    <name type="scientific">Aquella oligotrophica</name>
    <dbReference type="NCBI Taxonomy" id="2067065"/>
    <lineage>
        <taxon>Bacteria</taxon>
        <taxon>Pseudomonadati</taxon>
        <taxon>Pseudomonadota</taxon>
        <taxon>Betaproteobacteria</taxon>
        <taxon>Neisseriales</taxon>
        <taxon>Neisseriaceae</taxon>
        <taxon>Aquella</taxon>
    </lineage>
</organism>
<sequence>MNKNIVIKFADFSFRYHNLENPTLENINLEIQDGEKILILGRSGSGKSTLLHAINGVIPFASYGITTGELLIGGNDAIQKNIFTRSKEIGTILQDMDSQFIGLSVGEDVAFSLENEGVHSHNMLDKVTRSLTQVDMLEFFDNSPYELSGGQKQRVSLAGVLASSPQILLFDEPLANLDPASAVKITDLIKKLNDESAKTILIAEHRLEECLEIEPDRIIVMAAGRILAVGTPAEILSMGILNEIGIREPLYCELLGFSKLDTVAAKLGDILEFDTAKNQKIINWFHQIHTLKPFEKPNTRTAVFSAQNISFAYLENKLVLKDISFDLYPGEIVSILGNNGAGKSTLTGIMSGIYSSDTGIMTLNGIDISSWKIKKRGQHIALIMQNPNQMIIKMTVWDEVAFCLLNEGVDSDEIQRRVETVLRVCGLWGYRNWPISALSYGQKKRVTIAAMLVLEPQILILDEPTAGQDLKTYREFMRFLQELTQSGLSILIVTHDLYLAIEYSSRSLVLANGRLIADEHPARILVDEEVINSAGLYELSLVTIARKLGLNPIEFLYKFIASRERGTNE</sequence>
<name>A0A2I7N376_9NEIS</name>
<dbReference type="PANTHER" id="PTHR43553:SF26">
    <property type="entry name" value="ABC TRANSPORTER ATP-BINDING PROTEIN BC_2655-RELATED"/>
    <property type="match status" value="1"/>
</dbReference>
<keyword evidence="9" id="KW-0472">Membrane</keyword>
<dbReference type="GO" id="GO:0042626">
    <property type="term" value="F:ATPase-coupled transmembrane transporter activity"/>
    <property type="evidence" value="ECO:0007669"/>
    <property type="project" value="TreeGrafter"/>
</dbReference>
<evidence type="ECO:0000256" key="1">
    <source>
        <dbReference type="ARBA" id="ARBA00004202"/>
    </source>
</evidence>
<dbReference type="InterPro" id="IPR003593">
    <property type="entry name" value="AAA+_ATPase"/>
</dbReference>
<evidence type="ECO:0000256" key="6">
    <source>
        <dbReference type="ARBA" id="ARBA00022741"/>
    </source>
</evidence>
<keyword evidence="3" id="KW-0813">Transport</keyword>
<dbReference type="RefSeq" id="WP_102950209.1">
    <property type="nucleotide sequence ID" value="NZ_CP024847.1"/>
</dbReference>
<keyword evidence="6" id="KW-0547">Nucleotide-binding</keyword>
<dbReference type="Pfam" id="PF12558">
    <property type="entry name" value="DUF3744"/>
    <property type="match status" value="1"/>
</dbReference>
<dbReference type="PROSITE" id="PS00211">
    <property type="entry name" value="ABC_TRANSPORTER_1"/>
    <property type="match status" value="2"/>
</dbReference>